<protein>
    <submittedName>
        <fullName evidence="3">VanZ family protein</fullName>
    </submittedName>
</protein>
<feature type="transmembrane region" description="Helical" evidence="1">
    <location>
        <begin position="38"/>
        <end position="54"/>
    </location>
</feature>
<keyword evidence="4" id="KW-1185">Reference proteome</keyword>
<accession>A0ABZ2TNC4</accession>
<feature type="domain" description="VanZ-like" evidence="2">
    <location>
        <begin position="20"/>
        <end position="86"/>
    </location>
</feature>
<evidence type="ECO:0000256" key="1">
    <source>
        <dbReference type="SAM" id="Phobius"/>
    </source>
</evidence>
<dbReference type="PANTHER" id="PTHR28008:SF1">
    <property type="entry name" value="DOMAIN PROTEIN, PUTATIVE (AFU_ORTHOLOGUE AFUA_3G10980)-RELATED"/>
    <property type="match status" value="1"/>
</dbReference>
<gene>
    <name evidence="3" type="ORF">WG950_08495</name>
</gene>
<feature type="transmembrane region" description="Helical" evidence="1">
    <location>
        <begin position="66"/>
        <end position="87"/>
    </location>
</feature>
<dbReference type="InterPro" id="IPR006976">
    <property type="entry name" value="VanZ-like"/>
</dbReference>
<dbReference type="EMBL" id="CP150496">
    <property type="protein sequence ID" value="WYW54565.1"/>
    <property type="molecule type" value="Genomic_DNA"/>
</dbReference>
<sequence>MPKYNISISNIDKWQHSFAYTVLSLSWLFALQKFNKNYLIIISCISFGIIIEILQETVTSYRTGDFLDIIANSVGVLLGLLIFSIFFKKKRLKNKKTCI</sequence>
<evidence type="ECO:0000313" key="3">
    <source>
        <dbReference type="EMBL" id="WYW54565.1"/>
    </source>
</evidence>
<dbReference type="RefSeq" id="WP_340931628.1">
    <property type="nucleotide sequence ID" value="NZ_CP150496.1"/>
</dbReference>
<name>A0ABZ2TNC4_9FLAO</name>
<evidence type="ECO:0000313" key="4">
    <source>
        <dbReference type="Proteomes" id="UP001491088"/>
    </source>
</evidence>
<keyword evidence="1" id="KW-1133">Transmembrane helix</keyword>
<organism evidence="3 4">
    <name type="scientific">Polaribacter marinaquae</name>
    <dbReference type="NCBI Taxonomy" id="1642819"/>
    <lineage>
        <taxon>Bacteria</taxon>
        <taxon>Pseudomonadati</taxon>
        <taxon>Bacteroidota</taxon>
        <taxon>Flavobacteriia</taxon>
        <taxon>Flavobacteriales</taxon>
        <taxon>Flavobacteriaceae</taxon>
    </lineage>
</organism>
<keyword evidence="1" id="KW-0812">Transmembrane</keyword>
<dbReference type="PANTHER" id="PTHR28008">
    <property type="entry name" value="DOMAIN PROTEIN, PUTATIVE (AFU_ORTHOLOGUE AFUA_3G10980)-RELATED"/>
    <property type="match status" value="1"/>
</dbReference>
<dbReference type="Pfam" id="PF04892">
    <property type="entry name" value="VanZ"/>
    <property type="match status" value="1"/>
</dbReference>
<dbReference type="NCBIfam" id="NF037970">
    <property type="entry name" value="vanZ_1"/>
    <property type="match status" value="1"/>
</dbReference>
<dbReference type="Proteomes" id="UP001491088">
    <property type="component" value="Chromosome"/>
</dbReference>
<evidence type="ECO:0000259" key="2">
    <source>
        <dbReference type="Pfam" id="PF04892"/>
    </source>
</evidence>
<reference evidence="3 4" key="1">
    <citation type="submission" date="2024-03" db="EMBL/GenBank/DDBJ databases">
        <authorList>
            <person name="Cao K."/>
        </authorList>
    </citation>
    <scope>NUCLEOTIDE SEQUENCE [LARGE SCALE GENOMIC DNA]</scope>
    <source>
        <strain evidence="3 4">MCCC 1K00696</strain>
    </source>
</reference>
<keyword evidence="1" id="KW-0472">Membrane</keyword>
<proteinExistence type="predicted"/>